<dbReference type="EMBL" id="MN740809">
    <property type="protein sequence ID" value="QHU12726.1"/>
    <property type="molecule type" value="Genomic_DNA"/>
</dbReference>
<feature type="transmembrane region" description="Helical" evidence="2">
    <location>
        <begin position="30"/>
        <end position="49"/>
    </location>
</feature>
<keyword evidence="2" id="KW-0472">Membrane</keyword>
<proteinExistence type="predicted"/>
<dbReference type="AlphaFoldDB" id="A0A6C0K6M2"/>
<feature type="transmembrane region" description="Helical" evidence="2">
    <location>
        <begin position="6"/>
        <end position="23"/>
    </location>
</feature>
<feature type="region of interest" description="Disordered" evidence="1">
    <location>
        <begin position="83"/>
        <end position="106"/>
    </location>
</feature>
<reference evidence="3" key="1">
    <citation type="journal article" date="2020" name="Nature">
        <title>Giant virus diversity and host interactions through global metagenomics.</title>
        <authorList>
            <person name="Schulz F."/>
            <person name="Roux S."/>
            <person name="Paez-Espino D."/>
            <person name="Jungbluth S."/>
            <person name="Walsh D.A."/>
            <person name="Denef V.J."/>
            <person name="McMahon K.D."/>
            <person name="Konstantinidis K.T."/>
            <person name="Eloe-Fadrosh E.A."/>
            <person name="Kyrpides N.C."/>
            <person name="Woyke T."/>
        </authorList>
    </citation>
    <scope>NUCLEOTIDE SEQUENCE</scope>
    <source>
        <strain evidence="3">GVMAG-S-1101172-89</strain>
    </source>
</reference>
<evidence type="ECO:0000256" key="1">
    <source>
        <dbReference type="SAM" id="MobiDB-lite"/>
    </source>
</evidence>
<sequence length="125" mass="13719">MSTFYPVCVTIAFFIALLLFDILEKTPEKFNSHMLLGLITIFLMVYLSFKDMELVSWGLLSFPIVILTISYFLANDKPIGKATELPSSNSSSCSSSSTPAPSISTPEAIATARQIVSENHMCNNS</sequence>
<name>A0A6C0K6M2_9ZZZZ</name>
<feature type="compositionally biased region" description="Low complexity" evidence="1">
    <location>
        <begin position="86"/>
        <end position="106"/>
    </location>
</feature>
<organism evidence="3">
    <name type="scientific">viral metagenome</name>
    <dbReference type="NCBI Taxonomy" id="1070528"/>
    <lineage>
        <taxon>unclassified sequences</taxon>
        <taxon>metagenomes</taxon>
        <taxon>organismal metagenomes</taxon>
    </lineage>
</organism>
<keyword evidence="2" id="KW-1133">Transmembrane helix</keyword>
<evidence type="ECO:0000256" key="2">
    <source>
        <dbReference type="SAM" id="Phobius"/>
    </source>
</evidence>
<feature type="transmembrane region" description="Helical" evidence="2">
    <location>
        <begin position="55"/>
        <end position="74"/>
    </location>
</feature>
<accession>A0A6C0K6M2</accession>
<protein>
    <submittedName>
        <fullName evidence="3">Uncharacterized protein</fullName>
    </submittedName>
</protein>
<keyword evidence="2" id="KW-0812">Transmembrane</keyword>
<evidence type="ECO:0000313" key="3">
    <source>
        <dbReference type="EMBL" id="QHU12726.1"/>
    </source>
</evidence>